<organism evidence="2 3">
    <name type="scientific">Colletotrichum sidae</name>
    <dbReference type="NCBI Taxonomy" id="1347389"/>
    <lineage>
        <taxon>Eukaryota</taxon>
        <taxon>Fungi</taxon>
        <taxon>Dikarya</taxon>
        <taxon>Ascomycota</taxon>
        <taxon>Pezizomycotina</taxon>
        <taxon>Sordariomycetes</taxon>
        <taxon>Hypocreomycetidae</taxon>
        <taxon>Glomerellales</taxon>
        <taxon>Glomerellaceae</taxon>
        <taxon>Colletotrichum</taxon>
        <taxon>Colletotrichum orbiculare species complex</taxon>
    </lineage>
</organism>
<protein>
    <submittedName>
        <fullName evidence="2">Uncharacterized protein</fullName>
    </submittedName>
</protein>
<feature type="compositionally biased region" description="Low complexity" evidence="1">
    <location>
        <begin position="17"/>
        <end position="29"/>
    </location>
</feature>
<dbReference type="EMBL" id="QAPF01000049">
    <property type="protein sequence ID" value="TEA19342.1"/>
    <property type="molecule type" value="Genomic_DNA"/>
</dbReference>
<evidence type="ECO:0000313" key="2">
    <source>
        <dbReference type="EMBL" id="TEA19342.1"/>
    </source>
</evidence>
<name>A0A4V3I3N6_9PEZI</name>
<accession>A0A4V3I3N6</accession>
<proteinExistence type="predicted"/>
<feature type="compositionally biased region" description="Polar residues" evidence="1">
    <location>
        <begin position="1"/>
        <end position="11"/>
    </location>
</feature>
<reference evidence="2 3" key="1">
    <citation type="submission" date="2018-11" db="EMBL/GenBank/DDBJ databases">
        <title>Genome sequence and assembly of Colletotrichum sidae.</title>
        <authorList>
            <person name="Gan P."/>
            <person name="Shirasu K."/>
        </authorList>
    </citation>
    <scope>NUCLEOTIDE SEQUENCE [LARGE SCALE GENOMIC DNA]</scope>
    <source>
        <strain evidence="2 3">CBS 518.97</strain>
    </source>
</reference>
<gene>
    <name evidence="2" type="ORF">C8034_v000762</name>
</gene>
<comment type="caution">
    <text evidence="2">The sequence shown here is derived from an EMBL/GenBank/DDBJ whole genome shotgun (WGS) entry which is preliminary data.</text>
</comment>
<evidence type="ECO:0000313" key="3">
    <source>
        <dbReference type="Proteomes" id="UP000295604"/>
    </source>
</evidence>
<evidence type="ECO:0000256" key="1">
    <source>
        <dbReference type="SAM" id="MobiDB-lite"/>
    </source>
</evidence>
<keyword evidence="3" id="KW-1185">Reference proteome</keyword>
<sequence>MDIYDRSTNVCPQYMDNSSSSSSSSNSCSGAPVERAWLVLHEEASPALSLPQTLDKPGIALPARTLP</sequence>
<dbReference type="AlphaFoldDB" id="A0A4V3I3N6"/>
<feature type="region of interest" description="Disordered" evidence="1">
    <location>
        <begin position="1"/>
        <end position="30"/>
    </location>
</feature>
<dbReference type="Proteomes" id="UP000295604">
    <property type="component" value="Unassembled WGS sequence"/>
</dbReference>